<dbReference type="STRING" id="1302685.SAMN05444408_104239"/>
<protein>
    <submittedName>
        <fullName evidence="1">Uncharacterized protein</fullName>
    </submittedName>
</protein>
<organism evidence="1 2">
    <name type="scientific">Chryseobacterium takakiae</name>
    <dbReference type="NCBI Taxonomy" id="1302685"/>
    <lineage>
        <taxon>Bacteria</taxon>
        <taxon>Pseudomonadati</taxon>
        <taxon>Bacteroidota</taxon>
        <taxon>Flavobacteriia</taxon>
        <taxon>Flavobacteriales</taxon>
        <taxon>Weeksellaceae</taxon>
        <taxon>Chryseobacterium group</taxon>
        <taxon>Chryseobacterium</taxon>
    </lineage>
</organism>
<evidence type="ECO:0000313" key="1">
    <source>
        <dbReference type="EMBL" id="SHE81928.1"/>
    </source>
</evidence>
<proteinExistence type="predicted"/>
<dbReference type="EMBL" id="FQVO01000004">
    <property type="protein sequence ID" value="SHE81928.1"/>
    <property type="molecule type" value="Genomic_DNA"/>
</dbReference>
<accession>A0A1M4WL20</accession>
<name>A0A1M4WL20_9FLAO</name>
<dbReference type="Proteomes" id="UP000184236">
    <property type="component" value="Unassembled WGS sequence"/>
</dbReference>
<keyword evidence="2" id="KW-1185">Reference proteome</keyword>
<sequence length="66" mass="7170">MNKKIITKKLSSNKMNKLFGSGWVQTNMKIGNNAAMDRFYDTNGDGVCNPDNPTEKGSSVIVSTTA</sequence>
<dbReference type="AlphaFoldDB" id="A0A1M4WL20"/>
<reference evidence="2" key="1">
    <citation type="submission" date="2016-11" db="EMBL/GenBank/DDBJ databases">
        <authorList>
            <person name="Varghese N."/>
            <person name="Submissions S."/>
        </authorList>
    </citation>
    <scope>NUCLEOTIDE SEQUENCE [LARGE SCALE GENOMIC DNA]</scope>
    <source>
        <strain evidence="2">DSM 26898</strain>
    </source>
</reference>
<evidence type="ECO:0000313" key="2">
    <source>
        <dbReference type="Proteomes" id="UP000184236"/>
    </source>
</evidence>
<gene>
    <name evidence="1" type="ORF">SAMN05444408_104239</name>
</gene>